<dbReference type="GO" id="GO:0001217">
    <property type="term" value="F:DNA-binding transcription repressor activity"/>
    <property type="evidence" value="ECO:0007669"/>
    <property type="project" value="TreeGrafter"/>
</dbReference>
<dbReference type="AlphaFoldDB" id="A0A346FVS8"/>
<geneLocation type="plasmid" evidence="7">
    <name>pEc20/2xEcTOP</name>
</geneLocation>
<feature type="domain" description="DNA-binding protein H-NS-like C-terminal" evidence="6">
    <location>
        <begin position="71"/>
        <end position="116"/>
    </location>
</feature>
<dbReference type="PANTHER" id="PTHR38097">
    <property type="match status" value="1"/>
</dbReference>
<dbReference type="GO" id="GO:0005829">
    <property type="term" value="C:cytosol"/>
    <property type="evidence" value="ECO:0007669"/>
    <property type="project" value="TreeGrafter"/>
</dbReference>
<protein>
    <submittedName>
        <fullName evidence="7">KorB</fullName>
    </submittedName>
</protein>
<name>A0A346FVS8_ECOLX</name>
<dbReference type="EMBL" id="MH514861">
    <property type="protein sequence ID" value="AXN76578.1"/>
    <property type="molecule type" value="Genomic_DNA"/>
</dbReference>
<evidence type="ECO:0000256" key="5">
    <source>
        <dbReference type="SAM" id="MobiDB-lite"/>
    </source>
</evidence>
<evidence type="ECO:0000256" key="4">
    <source>
        <dbReference type="ARBA" id="ARBA00023125"/>
    </source>
</evidence>
<organism evidence="7">
    <name type="scientific">Escherichia coli</name>
    <dbReference type="NCBI Taxonomy" id="562"/>
    <lineage>
        <taxon>Bacteria</taxon>
        <taxon>Pseudomonadati</taxon>
        <taxon>Pseudomonadota</taxon>
        <taxon>Gammaproteobacteria</taxon>
        <taxon>Enterobacterales</taxon>
        <taxon>Enterobacteriaceae</taxon>
        <taxon>Escherichia</taxon>
    </lineage>
</organism>
<dbReference type="PANTHER" id="PTHR38097:SF2">
    <property type="entry name" value="DNA-BINDING PROTEIN STPA"/>
    <property type="match status" value="1"/>
</dbReference>
<dbReference type="GO" id="GO:0003681">
    <property type="term" value="F:bent DNA binding"/>
    <property type="evidence" value="ECO:0007669"/>
    <property type="project" value="TreeGrafter"/>
</dbReference>
<evidence type="ECO:0000259" key="6">
    <source>
        <dbReference type="SMART" id="SM00528"/>
    </source>
</evidence>
<keyword evidence="4" id="KW-0238">DNA-binding</keyword>
<dbReference type="Pfam" id="PF00816">
    <property type="entry name" value="Histone_HNS"/>
    <property type="match status" value="2"/>
</dbReference>
<evidence type="ECO:0000313" key="7">
    <source>
        <dbReference type="EMBL" id="AXN76578.1"/>
    </source>
</evidence>
<feature type="region of interest" description="Disordered" evidence="5">
    <location>
        <begin position="69"/>
        <end position="97"/>
    </location>
</feature>
<dbReference type="Gene3D" id="4.10.430.10">
    <property type="entry name" value="Histone-like protein H-NS, C-terminal domain"/>
    <property type="match status" value="2"/>
</dbReference>
<keyword evidence="7" id="KW-0614">Plasmid</keyword>
<dbReference type="InterPro" id="IPR037150">
    <property type="entry name" value="H-NS_C_dom_sf"/>
</dbReference>
<comment type="similarity">
    <text evidence="2">Belongs to the histone-like protein H-NS family.</text>
</comment>
<dbReference type="GO" id="GO:0009295">
    <property type="term" value="C:nucleoid"/>
    <property type="evidence" value="ECO:0007669"/>
    <property type="project" value="UniProtKB-SubCell"/>
</dbReference>
<sequence length="116" mass="13333">MSRRNEKKTSEGRKVMLVPLKSEKRPKGEPMYRDPDNPFNTWTGIGKRPAWLTAKLDAGISLEAMKMQGVANPREHRQVKYRDPRNAENTWSGTGRRPTWLKELLDSGLSLDDLKI</sequence>
<proteinExistence type="inferred from homology"/>
<evidence type="ECO:0000256" key="3">
    <source>
        <dbReference type="ARBA" id="ARBA00022490"/>
    </source>
</evidence>
<dbReference type="InterPro" id="IPR027444">
    <property type="entry name" value="H-NS_C_dom"/>
</dbReference>
<feature type="compositionally biased region" description="Basic and acidic residues" evidence="5">
    <location>
        <begin position="73"/>
        <end position="86"/>
    </location>
</feature>
<dbReference type="GO" id="GO:0032993">
    <property type="term" value="C:protein-DNA complex"/>
    <property type="evidence" value="ECO:0007669"/>
    <property type="project" value="TreeGrafter"/>
</dbReference>
<reference evidence="7" key="1">
    <citation type="submission" date="2018-06" db="EMBL/GenBank/DDBJ databases">
        <title>Characterization of Klebsiella pneumoniae Carbapenemase producing in an intra-hospital outbreak and biofilm production.</title>
        <authorList>
            <person name="Geymonat F."/>
            <person name="Borthagaray G."/>
            <person name="Echeverria N."/>
            <person name="Marquez C."/>
        </authorList>
    </citation>
    <scope>NUCLEOTIDE SEQUENCE</scope>
    <source>
        <strain evidence="7">TcEc20/2xEcTOP</strain>
        <plasmid evidence="7">pEc20/2xEcTOP</plasmid>
    </source>
</reference>
<dbReference type="GO" id="GO:0003680">
    <property type="term" value="F:minor groove of adenine-thymine-rich DNA binding"/>
    <property type="evidence" value="ECO:0007669"/>
    <property type="project" value="TreeGrafter"/>
</dbReference>
<evidence type="ECO:0000256" key="1">
    <source>
        <dbReference type="ARBA" id="ARBA00004453"/>
    </source>
</evidence>
<dbReference type="GO" id="GO:0000976">
    <property type="term" value="F:transcription cis-regulatory region binding"/>
    <property type="evidence" value="ECO:0007669"/>
    <property type="project" value="TreeGrafter"/>
</dbReference>
<dbReference type="SUPFAM" id="SSF81273">
    <property type="entry name" value="H-NS histone-like proteins"/>
    <property type="match status" value="2"/>
</dbReference>
<feature type="compositionally biased region" description="Basic and acidic residues" evidence="5">
    <location>
        <begin position="21"/>
        <end position="36"/>
    </location>
</feature>
<feature type="domain" description="DNA-binding protein H-NS-like C-terminal" evidence="6">
    <location>
        <begin position="22"/>
        <end position="67"/>
    </location>
</feature>
<dbReference type="SMART" id="SM00528">
    <property type="entry name" value="HNS"/>
    <property type="match status" value="2"/>
</dbReference>
<keyword evidence="3" id="KW-0963">Cytoplasm</keyword>
<comment type="subcellular location">
    <subcellularLocation>
        <location evidence="1">Cytoplasm</location>
        <location evidence="1">Nucleoid</location>
    </subcellularLocation>
</comment>
<feature type="region of interest" description="Disordered" evidence="5">
    <location>
        <begin position="1"/>
        <end position="40"/>
    </location>
</feature>
<evidence type="ECO:0000256" key="2">
    <source>
        <dbReference type="ARBA" id="ARBA00010610"/>
    </source>
</evidence>
<accession>A0A346FVS8</accession>